<evidence type="ECO:0000313" key="2">
    <source>
        <dbReference type="Proteomes" id="UP000297703"/>
    </source>
</evidence>
<keyword evidence="2" id="KW-1185">Reference proteome</keyword>
<sequence length="101" mass="11459">MTITVRLRREKKKRISELLVSNQNNNCYSSVFSNGATLCTPPHFSSGAEASSVPSSSCLQSKTMAFLNPRMSPEIHSEWESKMSKKKRLDIYFVKNTLKSR</sequence>
<evidence type="ECO:0000313" key="1">
    <source>
        <dbReference type="EMBL" id="TFK02815.1"/>
    </source>
</evidence>
<proteinExistence type="predicted"/>
<protein>
    <submittedName>
        <fullName evidence="1">Sterile alpha motif domain-containing protein 12-like</fullName>
    </submittedName>
</protein>
<comment type="caution">
    <text evidence="1">The sequence shown here is derived from an EMBL/GenBank/DDBJ whole genome shotgun (WGS) entry which is preliminary data.</text>
</comment>
<reference evidence="1 2" key="2">
    <citation type="submission" date="2019-04" db="EMBL/GenBank/DDBJ databases">
        <title>The genome sequence of big-headed turtle.</title>
        <authorList>
            <person name="Gong S."/>
        </authorList>
    </citation>
    <scope>NUCLEOTIDE SEQUENCE [LARGE SCALE GENOMIC DNA]</scope>
    <source>
        <strain evidence="1">DO16091913</strain>
        <tissue evidence="1">Muscle</tissue>
    </source>
</reference>
<gene>
    <name evidence="1" type="ORF">DR999_PMT14825</name>
</gene>
<dbReference type="Proteomes" id="UP000297703">
    <property type="component" value="Unassembled WGS sequence"/>
</dbReference>
<organism evidence="1 2">
    <name type="scientific">Platysternon megacephalum</name>
    <name type="common">big-headed turtle</name>
    <dbReference type="NCBI Taxonomy" id="55544"/>
    <lineage>
        <taxon>Eukaryota</taxon>
        <taxon>Metazoa</taxon>
        <taxon>Chordata</taxon>
        <taxon>Craniata</taxon>
        <taxon>Vertebrata</taxon>
        <taxon>Euteleostomi</taxon>
        <taxon>Archelosauria</taxon>
        <taxon>Testudinata</taxon>
        <taxon>Testudines</taxon>
        <taxon>Cryptodira</taxon>
        <taxon>Durocryptodira</taxon>
        <taxon>Testudinoidea</taxon>
        <taxon>Platysternidae</taxon>
        <taxon>Platysternon</taxon>
    </lineage>
</organism>
<dbReference type="EMBL" id="QXTE01000173">
    <property type="protein sequence ID" value="TFK02815.1"/>
    <property type="molecule type" value="Genomic_DNA"/>
</dbReference>
<dbReference type="AlphaFoldDB" id="A0A4D9E2Z5"/>
<accession>A0A4D9E2Z5</accession>
<reference evidence="1 2" key="1">
    <citation type="submission" date="2019-04" db="EMBL/GenBank/DDBJ databases">
        <title>Draft genome of the big-headed turtle Platysternon megacephalum.</title>
        <authorList>
            <person name="Gong S."/>
        </authorList>
    </citation>
    <scope>NUCLEOTIDE SEQUENCE [LARGE SCALE GENOMIC DNA]</scope>
    <source>
        <strain evidence="1">DO16091913</strain>
        <tissue evidence="1">Muscle</tissue>
    </source>
</reference>
<name>A0A4D9E2Z5_9SAUR</name>